<proteinExistence type="predicted"/>
<dbReference type="Proteomes" id="UP000199687">
    <property type="component" value="Unassembled WGS sequence"/>
</dbReference>
<dbReference type="STRING" id="531814.SAMN04487944_10274"/>
<evidence type="ECO:0000313" key="2">
    <source>
        <dbReference type="Proteomes" id="UP000199687"/>
    </source>
</evidence>
<organism evidence="1 2">
    <name type="scientific">Gracilibacillus ureilyticus</name>
    <dbReference type="NCBI Taxonomy" id="531814"/>
    <lineage>
        <taxon>Bacteria</taxon>
        <taxon>Bacillati</taxon>
        <taxon>Bacillota</taxon>
        <taxon>Bacilli</taxon>
        <taxon>Bacillales</taxon>
        <taxon>Bacillaceae</taxon>
        <taxon>Gracilibacillus</taxon>
    </lineage>
</organism>
<protein>
    <submittedName>
        <fullName evidence="1">Uncharacterized protein</fullName>
    </submittedName>
</protein>
<dbReference type="EMBL" id="FOGL01000002">
    <property type="protein sequence ID" value="SER25175.1"/>
    <property type="molecule type" value="Genomic_DNA"/>
</dbReference>
<name>A0A1H9MP24_9BACI</name>
<evidence type="ECO:0000313" key="1">
    <source>
        <dbReference type="EMBL" id="SER25175.1"/>
    </source>
</evidence>
<accession>A0A1H9MP24</accession>
<dbReference type="AlphaFoldDB" id="A0A1H9MP24"/>
<dbReference type="RefSeq" id="WP_089739034.1">
    <property type="nucleotide sequence ID" value="NZ_FOGL01000002.1"/>
</dbReference>
<gene>
    <name evidence="1" type="ORF">SAMN04487944_10274</name>
</gene>
<reference evidence="1 2" key="1">
    <citation type="submission" date="2016-10" db="EMBL/GenBank/DDBJ databases">
        <authorList>
            <person name="de Groot N.N."/>
        </authorList>
    </citation>
    <scope>NUCLEOTIDE SEQUENCE [LARGE SCALE GENOMIC DNA]</scope>
    <source>
        <strain evidence="1 2">CGMCC 1.7727</strain>
    </source>
</reference>
<sequence>MIPFFLAIVAGGYDEFPPIIYGYFSTSHYKFSIKKIILTFLMVTFLSSCSNTEEAAEQLNELTNNERTPNQLIETGKTEELKEAVTKFIVVQSETFQVKITGETLGTIYGSLFFIRHIIMADYLIKSCNVLKKLLYARKLLLSKSL</sequence>
<keyword evidence="2" id="KW-1185">Reference proteome</keyword>